<evidence type="ECO:0000313" key="3">
    <source>
        <dbReference type="Proteomes" id="UP000218238"/>
    </source>
</evidence>
<comment type="caution">
    <text evidence="2">The sequence shown here is derived from an EMBL/GenBank/DDBJ whole genome shotgun (WGS) entry which is preliminary data.</text>
</comment>
<dbReference type="EMBL" id="NTFS01000081">
    <property type="protein sequence ID" value="PAX56987.1"/>
    <property type="molecule type" value="Genomic_DNA"/>
</dbReference>
<protein>
    <recommendedName>
        <fullName evidence="1">CHAT domain-containing protein</fullName>
    </recommendedName>
</protein>
<dbReference type="Pfam" id="PF12770">
    <property type="entry name" value="CHAT"/>
    <property type="match status" value="1"/>
</dbReference>
<proteinExistence type="predicted"/>
<dbReference type="OrthoDB" id="3882674at2"/>
<dbReference type="PANTHER" id="PTHR10098:SF108">
    <property type="entry name" value="TETRATRICOPEPTIDE REPEAT PROTEIN 28"/>
    <property type="match status" value="1"/>
</dbReference>
<dbReference type="SUPFAM" id="SSF48452">
    <property type="entry name" value="TPR-like"/>
    <property type="match status" value="2"/>
</dbReference>
<dbReference type="AlphaFoldDB" id="A0A2A2TKF5"/>
<feature type="domain" description="CHAT" evidence="1">
    <location>
        <begin position="336"/>
        <end position="639"/>
    </location>
</feature>
<name>A0A2A2TKF5_9CYAN</name>
<sequence length="639" mass="72447">VALANLGRYEDAIASYDEALKFKPDDHEAWNNRGVAAGSSISVNQFLAFSSAIARQNPALNQRGYEGKLASYREGLKYCQQNTHPEGWGMLHQEIGNAHYFQGVGKVNYRQYWLKAEAEYPQALITLTKEAFPELHLKVLRDLISVLFALVKDKEAKQWRRQALEVFAQLLNSPDKSSSQKRKLEAEFSGFSQMRVDTLIDDGDFVSALEAAERNKNFYLTWILDALKEHILSPSYSDIQGLVNPETSPNTAIIYWHISPFALTTFIIKPGTDKPIIIPTQKPDKLTAWIKNWDEQYKNYRKGKKQQLSSSAWRDNLPQLLAQLSDLINITAILESIQSPDSHLQNLILIPHRDLHRFPLHALFPDNFTTNYLPSAQIGLTLNSQSQNLHPNIINSPKLLIVEYSGADREDEGLARLTYAEIESATIAQLFEHTNPKHISDNQANKTTVKQALAAGYNIFHFTGHGSYDSKHPKNSALYLSDDSADAKTNPDLTLPEIRNLNLSGYQLVSLSACETAITGNETIESEYVGLVSAFLYQGVSYIVSTLWTVNEISTSLLMIYFYRQIKAGKTPKIALAESTKWLRNLTYEKLEQFYQLSFSQLRKEDRIFLQVYLKSRESNPGELFEHPYYWAGFTITGS</sequence>
<dbReference type="Gene3D" id="3.40.50.1460">
    <property type="match status" value="1"/>
</dbReference>
<dbReference type="Proteomes" id="UP000218238">
    <property type="component" value="Unassembled WGS sequence"/>
</dbReference>
<dbReference type="Pfam" id="PF13414">
    <property type="entry name" value="TPR_11"/>
    <property type="match status" value="1"/>
</dbReference>
<reference evidence="2 3" key="1">
    <citation type="submission" date="2017-08" db="EMBL/GenBank/DDBJ databases">
        <title>Draft genome sequence of filamentous cyanobacterium Calothrix elsteri CCALA 953.</title>
        <authorList>
            <person name="Gagunashvili A.N."/>
            <person name="Elster J."/>
            <person name="Andresson O.S."/>
        </authorList>
    </citation>
    <scope>NUCLEOTIDE SEQUENCE [LARGE SCALE GENOMIC DNA]</scope>
    <source>
        <strain evidence="2 3">CCALA 953</strain>
    </source>
</reference>
<feature type="non-terminal residue" evidence="2">
    <location>
        <position position="1"/>
    </location>
</feature>
<dbReference type="InterPro" id="IPR024983">
    <property type="entry name" value="CHAT_dom"/>
</dbReference>
<evidence type="ECO:0000313" key="2">
    <source>
        <dbReference type="EMBL" id="PAX56987.1"/>
    </source>
</evidence>
<dbReference type="InterPro" id="IPR011990">
    <property type="entry name" value="TPR-like_helical_dom_sf"/>
</dbReference>
<dbReference type="Gene3D" id="1.25.40.10">
    <property type="entry name" value="Tetratricopeptide repeat domain"/>
    <property type="match status" value="1"/>
</dbReference>
<evidence type="ECO:0000259" key="1">
    <source>
        <dbReference type="Pfam" id="PF12770"/>
    </source>
</evidence>
<dbReference type="RefSeq" id="WP_143289260.1">
    <property type="nucleotide sequence ID" value="NZ_NTFS01000081.1"/>
</dbReference>
<accession>A0A2A2TKF5</accession>
<keyword evidence="3" id="KW-1185">Reference proteome</keyword>
<dbReference type="PANTHER" id="PTHR10098">
    <property type="entry name" value="RAPSYN-RELATED"/>
    <property type="match status" value="1"/>
</dbReference>
<gene>
    <name evidence="2" type="ORF">CK510_09820</name>
</gene>
<organism evidence="2 3">
    <name type="scientific">Brunnivagina elsteri CCALA 953</name>
    <dbReference type="NCBI Taxonomy" id="987040"/>
    <lineage>
        <taxon>Bacteria</taxon>
        <taxon>Bacillati</taxon>
        <taxon>Cyanobacteriota</taxon>
        <taxon>Cyanophyceae</taxon>
        <taxon>Nostocales</taxon>
        <taxon>Calotrichaceae</taxon>
        <taxon>Brunnivagina</taxon>
    </lineage>
</organism>